<dbReference type="GO" id="GO:0003677">
    <property type="term" value="F:DNA binding"/>
    <property type="evidence" value="ECO:0007669"/>
    <property type="project" value="UniProtKB-KW"/>
</dbReference>
<keyword evidence="4" id="KW-0804">Transcription</keyword>
<dbReference type="Proteomes" id="UP000234545">
    <property type="component" value="Unassembled WGS sequence"/>
</dbReference>
<name>A0A2I1I6G8_9ACTO</name>
<dbReference type="Gene3D" id="3.40.50.1360">
    <property type="match status" value="1"/>
</dbReference>
<dbReference type="Gene3D" id="1.10.10.10">
    <property type="entry name" value="Winged helix-like DNA-binding domain superfamily/Winged helix DNA-binding domain"/>
    <property type="match status" value="1"/>
</dbReference>
<reference evidence="6 7" key="1">
    <citation type="submission" date="2017-12" db="EMBL/GenBank/DDBJ databases">
        <title>Phylogenetic diversity of female urinary microbiome.</title>
        <authorList>
            <person name="Thomas-White K."/>
            <person name="Wolfe A.J."/>
        </authorList>
    </citation>
    <scope>NUCLEOTIDE SEQUENCE [LARGE SCALE GENOMIC DNA]</scope>
    <source>
        <strain evidence="6 7">UMB0250</strain>
    </source>
</reference>
<evidence type="ECO:0000259" key="5">
    <source>
        <dbReference type="Pfam" id="PF04198"/>
    </source>
</evidence>
<keyword evidence="3" id="KW-0238">DNA-binding</keyword>
<comment type="caution">
    <text evidence="6">The sequence shown here is derived from an EMBL/GenBank/DDBJ whole genome shotgun (WGS) entry which is preliminary data.</text>
</comment>
<dbReference type="PANTHER" id="PTHR34294">
    <property type="entry name" value="TRANSCRIPTIONAL REGULATOR-RELATED"/>
    <property type="match status" value="1"/>
</dbReference>
<dbReference type="AlphaFoldDB" id="A0A2I1I6G8"/>
<evidence type="ECO:0000256" key="1">
    <source>
        <dbReference type="ARBA" id="ARBA00010466"/>
    </source>
</evidence>
<protein>
    <recommendedName>
        <fullName evidence="5">Sugar-binding domain-containing protein</fullName>
    </recommendedName>
</protein>
<keyword evidence="2" id="KW-0805">Transcription regulation</keyword>
<dbReference type="InterPro" id="IPR036388">
    <property type="entry name" value="WH-like_DNA-bd_sf"/>
</dbReference>
<proteinExistence type="inferred from homology"/>
<dbReference type="EMBL" id="PKKJ01000001">
    <property type="protein sequence ID" value="PKY66727.1"/>
    <property type="molecule type" value="Genomic_DNA"/>
</dbReference>
<gene>
    <name evidence="6" type="ORF">CYJ25_00285</name>
</gene>
<dbReference type="Pfam" id="PF04198">
    <property type="entry name" value="Sugar-bind"/>
    <property type="match status" value="1"/>
</dbReference>
<evidence type="ECO:0000256" key="2">
    <source>
        <dbReference type="ARBA" id="ARBA00023015"/>
    </source>
</evidence>
<evidence type="ECO:0000256" key="3">
    <source>
        <dbReference type="ARBA" id="ARBA00023125"/>
    </source>
</evidence>
<comment type="similarity">
    <text evidence="1">Belongs to the SorC transcriptional regulatory family.</text>
</comment>
<dbReference type="InterPro" id="IPR051054">
    <property type="entry name" value="SorC_transcr_regulators"/>
</dbReference>
<dbReference type="GO" id="GO:0030246">
    <property type="term" value="F:carbohydrate binding"/>
    <property type="evidence" value="ECO:0007669"/>
    <property type="project" value="InterPro"/>
</dbReference>
<evidence type="ECO:0000313" key="7">
    <source>
        <dbReference type="Proteomes" id="UP000234545"/>
    </source>
</evidence>
<dbReference type="RefSeq" id="WP_101627253.1">
    <property type="nucleotide sequence ID" value="NZ_PKKJ01000001.1"/>
</dbReference>
<evidence type="ECO:0000256" key="4">
    <source>
        <dbReference type="ARBA" id="ARBA00023163"/>
    </source>
</evidence>
<accession>A0A2I1I6G8</accession>
<dbReference type="InterPro" id="IPR007324">
    <property type="entry name" value="Sugar-bd_dom_put"/>
</dbReference>
<organism evidence="6 7">
    <name type="scientific">Schaalia turicensis</name>
    <dbReference type="NCBI Taxonomy" id="131111"/>
    <lineage>
        <taxon>Bacteria</taxon>
        <taxon>Bacillati</taxon>
        <taxon>Actinomycetota</taxon>
        <taxon>Actinomycetes</taxon>
        <taxon>Actinomycetales</taxon>
        <taxon>Actinomycetaceae</taxon>
        <taxon>Schaalia</taxon>
    </lineage>
</organism>
<feature type="domain" description="Sugar-binding" evidence="5">
    <location>
        <begin position="73"/>
        <end position="318"/>
    </location>
</feature>
<evidence type="ECO:0000313" key="6">
    <source>
        <dbReference type="EMBL" id="PKY66727.1"/>
    </source>
</evidence>
<dbReference type="PANTHER" id="PTHR34294:SF1">
    <property type="entry name" value="TRANSCRIPTIONAL REGULATOR LSRR"/>
    <property type="match status" value="1"/>
</dbReference>
<sequence>MSTPTQHHQGSTGLTESELMEAVAHRFYFDDLSKMQIGNEFGISRFRVARLLEKARAIGMVRIEISQVGVNIDDLAQLLARHLHLDHVCLVEANRNVVTERDTLAREVAKYLSTSIQPNDRIGFSWGRTLMPIARYLGHLPPSEFVQIAGVIGDDPSKSPITLIGQISQQSDVEGRILIAPLFSSSAETAKVQRKEPAVARILELFDDIDIAVLSVGAWDSRITQLEQLLPQSDIEVLDQRGAVADSNGVFFDADGNYLNLPLNDRRISMTVEQILKVPNVLLVAGGTQKTKAIHAVCRSGIPTALVTTAEVARELLNLPAISKGKYR</sequence>
<dbReference type="InterPro" id="IPR037171">
    <property type="entry name" value="NagB/RpiA_transferase-like"/>
</dbReference>
<dbReference type="SUPFAM" id="SSF100950">
    <property type="entry name" value="NagB/RpiA/CoA transferase-like"/>
    <property type="match status" value="1"/>
</dbReference>
<dbReference type="OrthoDB" id="186585at2"/>